<accession>A0AAN9SXB9</accession>
<dbReference type="EMBL" id="JAYMYS010000002">
    <property type="protein sequence ID" value="KAK7406891.1"/>
    <property type="molecule type" value="Genomic_DNA"/>
</dbReference>
<evidence type="ECO:0000313" key="3">
    <source>
        <dbReference type="Proteomes" id="UP001386955"/>
    </source>
</evidence>
<keyword evidence="3" id="KW-1185">Reference proteome</keyword>
<reference evidence="2 3" key="1">
    <citation type="submission" date="2024-01" db="EMBL/GenBank/DDBJ databases">
        <title>The genomes of 5 underutilized Papilionoideae crops provide insights into root nodulation and disease resistanc.</title>
        <authorList>
            <person name="Jiang F."/>
        </authorList>
    </citation>
    <scope>NUCLEOTIDE SEQUENCE [LARGE SCALE GENOMIC DNA]</scope>
    <source>
        <strain evidence="2">DUOXIRENSHENG_FW03</strain>
        <tissue evidence="2">Leaves</tissue>
    </source>
</reference>
<protein>
    <submittedName>
        <fullName evidence="2">Uncharacterized protein</fullName>
    </submittedName>
</protein>
<feature type="region of interest" description="Disordered" evidence="1">
    <location>
        <begin position="1"/>
        <end position="20"/>
    </location>
</feature>
<dbReference type="GO" id="GO:0048367">
    <property type="term" value="P:shoot system development"/>
    <property type="evidence" value="ECO:0007669"/>
    <property type="project" value="InterPro"/>
</dbReference>
<dbReference type="InterPro" id="IPR004320">
    <property type="entry name" value="BPS1_pln"/>
</dbReference>
<dbReference type="Pfam" id="PF03087">
    <property type="entry name" value="BPS1"/>
    <property type="match status" value="1"/>
</dbReference>
<sequence>MASMYHVRSNSFPSGSHPSSIRIEEELGKMKKWEATSTSSSESIGTYLKILGILDVCGITRNIMSQVTESVQALHSALGRRKADSKVEKSVAEYNFFTKRMKKNAKKFISFLKQMET</sequence>
<organism evidence="2 3">
    <name type="scientific">Psophocarpus tetragonolobus</name>
    <name type="common">Winged bean</name>
    <name type="synonym">Dolichos tetragonolobus</name>
    <dbReference type="NCBI Taxonomy" id="3891"/>
    <lineage>
        <taxon>Eukaryota</taxon>
        <taxon>Viridiplantae</taxon>
        <taxon>Streptophyta</taxon>
        <taxon>Embryophyta</taxon>
        <taxon>Tracheophyta</taxon>
        <taxon>Spermatophyta</taxon>
        <taxon>Magnoliopsida</taxon>
        <taxon>eudicotyledons</taxon>
        <taxon>Gunneridae</taxon>
        <taxon>Pentapetalae</taxon>
        <taxon>rosids</taxon>
        <taxon>fabids</taxon>
        <taxon>Fabales</taxon>
        <taxon>Fabaceae</taxon>
        <taxon>Papilionoideae</taxon>
        <taxon>50 kb inversion clade</taxon>
        <taxon>NPAAA clade</taxon>
        <taxon>indigoferoid/millettioid clade</taxon>
        <taxon>Phaseoleae</taxon>
        <taxon>Psophocarpus</taxon>
    </lineage>
</organism>
<dbReference type="AlphaFoldDB" id="A0AAN9SXB9"/>
<dbReference type="PANTHER" id="PTHR33070:SF109">
    <property type="entry name" value="DOMAIN PROTEIN, PUTATIVE (DUF241)-RELATED"/>
    <property type="match status" value="1"/>
</dbReference>
<dbReference type="Proteomes" id="UP001386955">
    <property type="component" value="Unassembled WGS sequence"/>
</dbReference>
<gene>
    <name evidence="2" type="ORF">VNO78_08526</name>
</gene>
<evidence type="ECO:0000256" key="1">
    <source>
        <dbReference type="SAM" id="MobiDB-lite"/>
    </source>
</evidence>
<comment type="caution">
    <text evidence="2">The sequence shown here is derived from an EMBL/GenBank/DDBJ whole genome shotgun (WGS) entry which is preliminary data.</text>
</comment>
<proteinExistence type="predicted"/>
<feature type="compositionally biased region" description="Low complexity" evidence="1">
    <location>
        <begin position="9"/>
        <end position="20"/>
    </location>
</feature>
<dbReference type="PANTHER" id="PTHR33070">
    <property type="entry name" value="OS06G0725500 PROTEIN"/>
    <property type="match status" value="1"/>
</dbReference>
<evidence type="ECO:0000313" key="2">
    <source>
        <dbReference type="EMBL" id="KAK7406891.1"/>
    </source>
</evidence>
<name>A0AAN9SXB9_PSOTE</name>
<dbReference type="GO" id="GO:0048364">
    <property type="term" value="P:root development"/>
    <property type="evidence" value="ECO:0007669"/>
    <property type="project" value="InterPro"/>
</dbReference>